<dbReference type="PANTHER" id="PTHR32266">
    <property type="entry name" value="NICOTIANAMINE SYNTHASE 3"/>
    <property type="match status" value="1"/>
</dbReference>
<feature type="domain" description="Methyltransferase" evidence="3">
    <location>
        <begin position="121"/>
        <end position="243"/>
    </location>
</feature>
<dbReference type="CDD" id="cd02440">
    <property type="entry name" value="AdoMet_MTases"/>
    <property type="match status" value="1"/>
</dbReference>
<evidence type="ECO:0000313" key="5">
    <source>
        <dbReference type="Proteomes" id="UP001597497"/>
    </source>
</evidence>
<keyword evidence="5" id="KW-1185">Reference proteome</keyword>
<dbReference type="PANTHER" id="PTHR32266:SF12">
    <property type="entry name" value="NICOTIANAMINE SYNTHASE 3"/>
    <property type="match status" value="1"/>
</dbReference>
<dbReference type="GO" id="GO:0032259">
    <property type="term" value="P:methylation"/>
    <property type="evidence" value="ECO:0007669"/>
    <property type="project" value="UniProtKB-KW"/>
</dbReference>
<sequence length="284" mass="32675">MTQVIHFQTSLQDYFTKFSELASYFAQSATRRSELEALIDQYAAFITKEENKEIWEREASDMPPHSNSLALELRRKSGQCVAMMEKLRAWKLISGAAEKANYFHEIESCIEDEFGLFNINEASKVLLIGSGAFPMTPLLIARRTGAHVTGIDIDEEAIMLGQEVIRRLGPDLGIRLERVPAHQLETIGEMTHIIFSSTVEEKYDILDQLHRWTHPDVIVFMRYGDQLKSLFNYPSQEVDSQKWKRMDNRKAYPDQIFDVAIYEKAQQHQTLQKEGSSCVHPNES</sequence>
<dbReference type="RefSeq" id="WP_379928488.1">
    <property type="nucleotide sequence ID" value="NZ_JBHUMM010000008.1"/>
</dbReference>
<evidence type="ECO:0000313" key="4">
    <source>
        <dbReference type="EMBL" id="MFD2671061.1"/>
    </source>
</evidence>
<keyword evidence="1" id="KW-0808">Transferase</keyword>
<protein>
    <submittedName>
        <fullName evidence="4">Methyltransferase domain-containing protein</fullName>
    </submittedName>
</protein>
<dbReference type="InterPro" id="IPR025714">
    <property type="entry name" value="Methyltranfer_dom"/>
</dbReference>
<comment type="caution">
    <text evidence="4">The sequence shown here is derived from an EMBL/GenBank/DDBJ whole genome shotgun (WGS) entry which is preliminary data.</text>
</comment>
<dbReference type="Proteomes" id="UP001597497">
    <property type="component" value="Unassembled WGS sequence"/>
</dbReference>
<accession>A0ABW5R8J1</accession>
<evidence type="ECO:0000259" key="3">
    <source>
        <dbReference type="Pfam" id="PF13847"/>
    </source>
</evidence>
<keyword evidence="4" id="KW-0489">Methyltransferase</keyword>
<name>A0ABW5R8J1_9BACL</name>
<organism evidence="4 5">
    <name type="scientific">Marinicrinis sediminis</name>
    <dbReference type="NCBI Taxonomy" id="1652465"/>
    <lineage>
        <taxon>Bacteria</taxon>
        <taxon>Bacillati</taxon>
        <taxon>Bacillota</taxon>
        <taxon>Bacilli</taxon>
        <taxon>Bacillales</taxon>
        <taxon>Paenibacillaceae</taxon>
    </lineage>
</organism>
<evidence type="ECO:0000256" key="1">
    <source>
        <dbReference type="ARBA" id="ARBA00022679"/>
    </source>
</evidence>
<dbReference type="EMBL" id="JBHUMM010000008">
    <property type="protein sequence ID" value="MFD2671061.1"/>
    <property type="molecule type" value="Genomic_DNA"/>
</dbReference>
<evidence type="ECO:0000256" key="2">
    <source>
        <dbReference type="ARBA" id="ARBA00022691"/>
    </source>
</evidence>
<keyword evidence="2" id="KW-0949">S-adenosyl-L-methionine</keyword>
<dbReference type="SUPFAM" id="SSF53335">
    <property type="entry name" value="S-adenosyl-L-methionine-dependent methyltransferases"/>
    <property type="match status" value="1"/>
</dbReference>
<dbReference type="InterPro" id="IPR029063">
    <property type="entry name" value="SAM-dependent_MTases_sf"/>
</dbReference>
<dbReference type="Gene3D" id="3.40.50.150">
    <property type="entry name" value="Vaccinia Virus protein VP39"/>
    <property type="match status" value="1"/>
</dbReference>
<dbReference type="GO" id="GO:0008168">
    <property type="term" value="F:methyltransferase activity"/>
    <property type="evidence" value="ECO:0007669"/>
    <property type="project" value="UniProtKB-KW"/>
</dbReference>
<dbReference type="Pfam" id="PF13847">
    <property type="entry name" value="Methyltransf_31"/>
    <property type="match status" value="1"/>
</dbReference>
<dbReference type="InterPro" id="IPR004298">
    <property type="entry name" value="Nicotian_synth"/>
</dbReference>
<reference evidence="5" key="1">
    <citation type="journal article" date="2019" name="Int. J. Syst. Evol. Microbiol.">
        <title>The Global Catalogue of Microorganisms (GCM) 10K type strain sequencing project: providing services to taxonomists for standard genome sequencing and annotation.</title>
        <authorList>
            <consortium name="The Broad Institute Genomics Platform"/>
            <consortium name="The Broad Institute Genome Sequencing Center for Infectious Disease"/>
            <person name="Wu L."/>
            <person name="Ma J."/>
        </authorList>
    </citation>
    <scope>NUCLEOTIDE SEQUENCE [LARGE SCALE GENOMIC DNA]</scope>
    <source>
        <strain evidence="5">KCTC 33676</strain>
    </source>
</reference>
<gene>
    <name evidence="4" type="ORF">ACFSUC_05530</name>
</gene>
<proteinExistence type="predicted"/>